<feature type="domain" description="Metalloprotease TldD/E central" evidence="7">
    <location>
        <begin position="113"/>
        <end position="218"/>
    </location>
</feature>
<feature type="domain" description="Metalloprotease TldD/E C-terminal" evidence="6">
    <location>
        <begin position="227"/>
        <end position="466"/>
    </location>
</feature>
<dbReference type="PIRSF" id="PIRSF004919">
    <property type="entry name" value="TldD"/>
    <property type="match status" value="1"/>
</dbReference>
<dbReference type="EMBL" id="DTDJ01000027">
    <property type="protein sequence ID" value="HGL17478.1"/>
    <property type="molecule type" value="Genomic_DNA"/>
</dbReference>
<gene>
    <name evidence="8" type="ORF">ENU66_04005</name>
</gene>
<comment type="caution">
    <text evidence="8">The sequence shown here is derived from an EMBL/GenBank/DDBJ whole genome shotgun (WGS) entry which is preliminary data.</text>
</comment>
<comment type="similarity">
    <text evidence="1">Belongs to the peptidase U62 family.</text>
</comment>
<evidence type="ECO:0000256" key="3">
    <source>
        <dbReference type="ARBA" id="ARBA00022801"/>
    </source>
</evidence>
<dbReference type="PANTHER" id="PTHR30624">
    <property type="entry name" value="UNCHARACTERIZED PROTEIN TLDD AND PMBA"/>
    <property type="match status" value="1"/>
</dbReference>
<evidence type="ECO:0000256" key="1">
    <source>
        <dbReference type="ARBA" id="ARBA00005836"/>
    </source>
</evidence>
<evidence type="ECO:0000259" key="6">
    <source>
        <dbReference type="Pfam" id="PF19289"/>
    </source>
</evidence>
<protein>
    <submittedName>
        <fullName evidence="8">TldD/PmbA family protein</fullName>
    </submittedName>
</protein>
<dbReference type="GO" id="GO:0008237">
    <property type="term" value="F:metallopeptidase activity"/>
    <property type="evidence" value="ECO:0007669"/>
    <property type="project" value="UniProtKB-KW"/>
</dbReference>
<dbReference type="InterPro" id="IPR025502">
    <property type="entry name" value="TldD"/>
</dbReference>
<dbReference type="PANTHER" id="PTHR30624:SF10">
    <property type="entry name" value="CONSERVED PROTEIN"/>
    <property type="match status" value="1"/>
</dbReference>
<sequence length="473" mass="52946">MKKLAESIVDLLKLKRVQYGDVRVVRVVKELILVKDGIVEGIEKLVNEGVGVRVLVDNHWGFAGVSSASIKDAEEVVNRAMEIARSTGKIAKLSGMSEEPSYEDNYTSEFVKDPFKVNLEDKINLLLEVDSHLKGRYVRKRLSQMEFEEFKQVFASTEGSLIEQKFIDSGIFLRVVAEKKGEVQERSFSNMLRKGYEFIMELNLKDIAEKLVDEVQELLTAPSCPEGEMDVILAPDQMALQIHESIGHPLELDRVLGFEASYAGTSFATLDKLNTFKYGSELLNVIQDSTYPHGLGTFGYDDEGVKAQKFTLIKDGILKGFLSSRESAYYINSKSSGAARAQDWSRMPLVRMTNINLLPGNSSLEEMIETTKYGVLMKTNKSWSIDDRRLNFQFGTEVGYLISNGKIVSMVKNPSYTGITPVFWNNLVMVGNEKEFEYYGIPGCGKGEPGQIMKVGHGSPPCKFVKVKVMPSK</sequence>
<evidence type="ECO:0000256" key="2">
    <source>
        <dbReference type="ARBA" id="ARBA00022670"/>
    </source>
</evidence>
<evidence type="ECO:0000313" key="8">
    <source>
        <dbReference type="EMBL" id="HGL17478.1"/>
    </source>
</evidence>
<dbReference type="InterPro" id="IPR051463">
    <property type="entry name" value="Peptidase_U62_metallo"/>
</dbReference>
<dbReference type="InterPro" id="IPR036059">
    <property type="entry name" value="TldD/PmbA_sf"/>
</dbReference>
<evidence type="ECO:0000259" key="5">
    <source>
        <dbReference type="Pfam" id="PF01523"/>
    </source>
</evidence>
<dbReference type="InterPro" id="IPR002510">
    <property type="entry name" value="Metalloprtase-TldD/E_N"/>
</dbReference>
<dbReference type="GO" id="GO:0006508">
    <property type="term" value="P:proteolysis"/>
    <property type="evidence" value="ECO:0007669"/>
    <property type="project" value="UniProtKB-KW"/>
</dbReference>
<dbReference type="Pfam" id="PF19289">
    <property type="entry name" value="PmbA_TldD_3rd"/>
    <property type="match status" value="1"/>
</dbReference>
<dbReference type="Pfam" id="PF19290">
    <property type="entry name" value="PmbA_TldD_2nd"/>
    <property type="match status" value="1"/>
</dbReference>
<name>A0A7V3ZXI2_UNCW3</name>
<reference evidence="8" key="1">
    <citation type="journal article" date="2020" name="mSystems">
        <title>Genome- and Community-Level Interaction Insights into Carbon Utilization and Element Cycling Functions of Hydrothermarchaeota in Hydrothermal Sediment.</title>
        <authorList>
            <person name="Zhou Z."/>
            <person name="Liu Y."/>
            <person name="Xu W."/>
            <person name="Pan J."/>
            <person name="Luo Z.H."/>
            <person name="Li M."/>
        </authorList>
    </citation>
    <scope>NUCLEOTIDE SEQUENCE [LARGE SCALE GENOMIC DNA]</scope>
    <source>
        <strain evidence="8">SpSt-69</strain>
    </source>
</reference>
<proteinExistence type="inferred from homology"/>
<accession>A0A7V3ZXI2</accession>
<keyword evidence="3" id="KW-0378">Hydrolase</keyword>
<organism evidence="8">
    <name type="scientific">candidate division WOR-3 bacterium</name>
    <dbReference type="NCBI Taxonomy" id="2052148"/>
    <lineage>
        <taxon>Bacteria</taxon>
        <taxon>Bacteria division WOR-3</taxon>
    </lineage>
</organism>
<keyword evidence="2" id="KW-0645">Protease</keyword>
<dbReference type="Gene3D" id="3.30.2290.10">
    <property type="entry name" value="PmbA/TldD superfamily"/>
    <property type="match status" value="1"/>
</dbReference>
<evidence type="ECO:0000256" key="4">
    <source>
        <dbReference type="ARBA" id="ARBA00023049"/>
    </source>
</evidence>
<dbReference type="Pfam" id="PF01523">
    <property type="entry name" value="PmbA_TldD_1st"/>
    <property type="match status" value="1"/>
</dbReference>
<keyword evidence="4" id="KW-0482">Metalloprotease</keyword>
<feature type="domain" description="Metalloprotease TldD/E N-terminal" evidence="5">
    <location>
        <begin position="21"/>
        <end position="84"/>
    </location>
</feature>
<dbReference type="AlphaFoldDB" id="A0A7V3ZXI2"/>
<dbReference type="InterPro" id="IPR045569">
    <property type="entry name" value="Metalloprtase-TldD/E_C"/>
</dbReference>
<dbReference type="InterPro" id="IPR035068">
    <property type="entry name" value="TldD/PmbA_N"/>
</dbReference>
<evidence type="ECO:0000259" key="7">
    <source>
        <dbReference type="Pfam" id="PF19290"/>
    </source>
</evidence>
<dbReference type="SUPFAM" id="SSF111283">
    <property type="entry name" value="Putative modulator of DNA gyrase, PmbA/TldD"/>
    <property type="match status" value="1"/>
</dbReference>
<dbReference type="InterPro" id="IPR045570">
    <property type="entry name" value="Metalloprtase-TldD/E_cen_dom"/>
</dbReference>
<dbReference type="GO" id="GO:0005829">
    <property type="term" value="C:cytosol"/>
    <property type="evidence" value="ECO:0007669"/>
    <property type="project" value="TreeGrafter"/>
</dbReference>